<accession>A0A1L3ZYC0</accession>
<dbReference type="AlphaFoldDB" id="A0A1L3ZYC0"/>
<evidence type="ECO:0000313" key="1">
    <source>
        <dbReference type="EMBL" id="API60622.1"/>
    </source>
</evidence>
<name>A0A1L3ZYC0_9SPHN</name>
<dbReference type="STRING" id="1921510.BSL82_16095"/>
<keyword evidence="2" id="KW-1185">Reference proteome</keyword>
<gene>
    <name evidence="1" type="ORF">BSL82_16095</name>
</gene>
<reference evidence="2" key="1">
    <citation type="submission" date="2016-11" db="EMBL/GenBank/DDBJ databases">
        <title>Complete Genome Sequence of alachlor-degrading Sphingomonas sp. strain JJ-A5.</title>
        <authorList>
            <person name="Lee H."/>
            <person name="Ka J.-O."/>
        </authorList>
    </citation>
    <scope>NUCLEOTIDE SEQUENCE [LARGE SCALE GENOMIC DNA]</scope>
    <source>
        <strain evidence="2">JJ-A5</strain>
    </source>
</reference>
<evidence type="ECO:0000313" key="2">
    <source>
        <dbReference type="Proteomes" id="UP000182063"/>
    </source>
</evidence>
<dbReference type="EMBL" id="CP018221">
    <property type="protein sequence ID" value="API60622.1"/>
    <property type="molecule type" value="Genomic_DNA"/>
</dbReference>
<dbReference type="KEGG" id="sphj:BSL82_16095"/>
<protein>
    <submittedName>
        <fullName evidence="1">Uncharacterized protein</fullName>
    </submittedName>
</protein>
<proteinExistence type="predicted"/>
<dbReference type="Proteomes" id="UP000182063">
    <property type="component" value="Chromosome"/>
</dbReference>
<organism evidence="1 2">
    <name type="scientific">Tardibacter chloracetimidivorans</name>
    <dbReference type="NCBI Taxonomy" id="1921510"/>
    <lineage>
        <taxon>Bacteria</taxon>
        <taxon>Pseudomonadati</taxon>
        <taxon>Pseudomonadota</taxon>
        <taxon>Alphaproteobacteria</taxon>
        <taxon>Sphingomonadales</taxon>
        <taxon>Sphingomonadaceae</taxon>
        <taxon>Tardibacter</taxon>
    </lineage>
</organism>
<sequence length="137" mass="14869">MEHTQENRSCPQSPFQQIAKRLRRAARNGTAFHLPPELVPALLASDAMPIILDLETREIREGLKCPKPQIACRDDGSLETSGSGIARIETNGASAGTIDPLVADAASARALAAVRLTHHQSRLKRHSQRISSDTTVQ</sequence>